<evidence type="ECO:0000313" key="2">
    <source>
        <dbReference type="Proteomes" id="UP000756132"/>
    </source>
</evidence>
<dbReference type="EMBL" id="CP090170">
    <property type="protein sequence ID" value="UJO20745.1"/>
    <property type="molecule type" value="Genomic_DNA"/>
</dbReference>
<accession>A0A9Q8PE21</accession>
<keyword evidence="2" id="KW-1185">Reference proteome</keyword>
<reference evidence="1" key="1">
    <citation type="submission" date="2021-12" db="EMBL/GenBank/DDBJ databases">
        <authorList>
            <person name="Zaccaron A."/>
            <person name="Stergiopoulos I."/>
        </authorList>
    </citation>
    <scope>NUCLEOTIDE SEQUENCE</scope>
    <source>
        <strain evidence="1">Race5_Kim</strain>
    </source>
</reference>
<reference evidence="1" key="2">
    <citation type="journal article" date="2022" name="Microb. Genom.">
        <title>A chromosome-scale genome assembly of the tomato pathogen Cladosporium fulvum reveals a compartmentalized genome architecture and the presence of a dispensable chromosome.</title>
        <authorList>
            <person name="Zaccaron A.Z."/>
            <person name="Chen L.H."/>
            <person name="Samaras A."/>
            <person name="Stergiopoulos I."/>
        </authorList>
    </citation>
    <scope>NUCLEOTIDE SEQUENCE</scope>
    <source>
        <strain evidence="1">Race5_Kim</strain>
    </source>
</reference>
<gene>
    <name evidence="1" type="ORF">CLAFUR5_11433</name>
</gene>
<dbReference type="OrthoDB" id="10410443at2759"/>
<protein>
    <submittedName>
        <fullName evidence="1">Uncharacterized protein</fullName>
    </submittedName>
</protein>
<sequence length="226" mass="26412">MSLIKQSKITNDQAPRNFYRVTDDSSYVQIDECGNFATGCTPFYHLSYIINGKNLNLHLDWRYRFDNEDPNDCPMFISMTDSRKWAQEETERRLARGCTNRVTDSTSLTRIDPSGNFDTNCQLWGHWSFWTSIMNGPNHSSQIDWYHRFTPTTLDGQGDDPPLFVSLTADCGWAYDEFDRRARRRRDQVRINVIDTSDFECEVVFLENGERLPVLRERETGCTIFS</sequence>
<dbReference type="KEGG" id="ffu:CLAFUR5_11433"/>
<name>A0A9Q8PE21_PASFU</name>
<evidence type="ECO:0000313" key="1">
    <source>
        <dbReference type="EMBL" id="UJO20745.1"/>
    </source>
</evidence>
<dbReference type="RefSeq" id="XP_047765111.1">
    <property type="nucleotide sequence ID" value="XM_047910581.1"/>
</dbReference>
<dbReference type="GeneID" id="71991311"/>
<organism evidence="1 2">
    <name type="scientific">Passalora fulva</name>
    <name type="common">Tomato leaf mold</name>
    <name type="synonym">Cladosporium fulvum</name>
    <dbReference type="NCBI Taxonomy" id="5499"/>
    <lineage>
        <taxon>Eukaryota</taxon>
        <taxon>Fungi</taxon>
        <taxon>Dikarya</taxon>
        <taxon>Ascomycota</taxon>
        <taxon>Pezizomycotina</taxon>
        <taxon>Dothideomycetes</taxon>
        <taxon>Dothideomycetidae</taxon>
        <taxon>Mycosphaerellales</taxon>
        <taxon>Mycosphaerellaceae</taxon>
        <taxon>Fulvia</taxon>
    </lineage>
</organism>
<dbReference type="AlphaFoldDB" id="A0A9Q8PE21"/>
<proteinExistence type="predicted"/>
<dbReference type="Proteomes" id="UP000756132">
    <property type="component" value="Chromosome 8"/>
</dbReference>